<dbReference type="PANTHER" id="PTHR42735">
    <property type="match status" value="1"/>
</dbReference>
<evidence type="ECO:0000256" key="13">
    <source>
        <dbReference type="ARBA" id="ARBA00038302"/>
    </source>
</evidence>
<reference evidence="18" key="1">
    <citation type="submission" date="2015-09" db="EMBL/GenBank/DDBJ databases">
        <authorList>
            <consortium name="Pathogen Informatics"/>
        </authorList>
    </citation>
    <scope>NUCLEOTIDE SEQUENCE [LARGE SCALE GENOMIC DNA]</scope>
    <source>
        <strain evidence="18">Lake Konstanz</strain>
    </source>
</reference>
<evidence type="ECO:0000256" key="15">
    <source>
        <dbReference type="ARBA" id="ARBA00042568"/>
    </source>
</evidence>
<keyword evidence="7" id="KW-0663">Pyridoxal phosphate</keyword>
<dbReference type="Gene3D" id="3.40.640.10">
    <property type="entry name" value="Type I PLP-dependent aspartate aminotransferase-like (Major domain)"/>
    <property type="match status" value="1"/>
</dbReference>
<dbReference type="OMA" id="AFWQLRG"/>
<dbReference type="GO" id="GO:0005789">
    <property type="term" value="C:endoplasmic reticulum membrane"/>
    <property type="evidence" value="ECO:0007669"/>
    <property type="project" value="UniProtKB-SubCell"/>
</dbReference>
<dbReference type="Gene3D" id="3.90.1150.10">
    <property type="entry name" value="Aspartate Aminotransferase, domain 1"/>
    <property type="match status" value="1"/>
</dbReference>
<evidence type="ECO:0000256" key="14">
    <source>
        <dbReference type="ARBA" id="ARBA00038965"/>
    </source>
</evidence>
<dbReference type="EMBL" id="CYKH01002159">
    <property type="protein sequence ID" value="CUG93528.1"/>
    <property type="molecule type" value="Genomic_DNA"/>
</dbReference>
<evidence type="ECO:0000256" key="11">
    <source>
        <dbReference type="ARBA" id="ARBA00023136"/>
    </source>
</evidence>
<evidence type="ECO:0000256" key="7">
    <source>
        <dbReference type="ARBA" id="ARBA00022898"/>
    </source>
</evidence>
<keyword evidence="18" id="KW-1185">Reference proteome</keyword>
<dbReference type="GO" id="GO:0030149">
    <property type="term" value="P:sphingolipid catabolic process"/>
    <property type="evidence" value="ECO:0007669"/>
    <property type="project" value="TreeGrafter"/>
</dbReference>
<evidence type="ECO:0000259" key="16">
    <source>
        <dbReference type="Pfam" id="PF00266"/>
    </source>
</evidence>
<comment type="subcellular location">
    <subcellularLocation>
        <location evidence="2">Endoplasmic reticulum membrane</location>
        <topology evidence="2">Single-pass membrane protein</topology>
    </subcellularLocation>
</comment>
<evidence type="ECO:0000256" key="9">
    <source>
        <dbReference type="ARBA" id="ARBA00022989"/>
    </source>
</evidence>
<dbReference type="Gene3D" id="6.10.140.2150">
    <property type="match status" value="1"/>
</dbReference>
<evidence type="ECO:0000256" key="4">
    <source>
        <dbReference type="ARBA" id="ARBA00004991"/>
    </source>
</evidence>
<dbReference type="AlphaFoldDB" id="A0A0S4JRW4"/>
<keyword evidence="8" id="KW-0746">Sphingolipid metabolism</keyword>
<keyword evidence="10" id="KW-0443">Lipid metabolism</keyword>
<dbReference type="InterPro" id="IPR015422">
    <property type="entry name" value="PyrdxlP-dep_Trfase_small"/>
</dbReference>
<protein>
    <recommendedName>
        <fullName evidence="14">sphinganine-1-phosphate aldolase</fullName>
        <ecNumber evidence="14">4.1.2.27</ecNumber>
    </recommendedName>
    <alternativeName>
        <fullName evidence="15">Sphingosine-1-phosphate aldolase</fullName>
    </alternativeName>
</protein>
<dbReference type="Pfam" id="PF00266">
    <property type="entry name" value="Aminotran_5"/>
    <property type="match status" value="1"/>
</dbReference>
<dbReference type="InterPro" id="IPR015421">
    <property type="entry name" value="PyrdxlP-dep_Trfase_major"/>
</dbReference>
<organism evidence="17 18">
    <name type="scientific">Bodo saltans</name>
    <name type="common">Flagellated protozoan</name>
    <dbReference type="NCBI Taxonomy" id="75058"/>
    <lineage>
        <taxon>Eukaryota</taxon>
        <taxon>Discoba</taxon>
        <taxon>Euglenozoa</taxon>
        <taxon>Kinetoplastea</taxon>
        <taxon>Metakinetoplastina</taxon>
        <taxon>Eubodonida</taxon>
        <taxon>Bodonidae</taxon>
        <taxon>Bodo</taxon>
    </lineage>
</organism>
<evidence type="ECO:0000256" key="12">
    <source>
        <dbReference type="ARBA" id="ARBA00023239"/>
    </source>
</evidence>
<dbReference type="EC" id="4.1.2.27" evidence="14"/>
<comment type="pathway">
    <text evidence="3">Lipid metabolism; sphingolipid metabolism.</text>
</comment>
<accession>A0A0S4JRW4</accession>
<evidence type="ECO:0000256" key="1">
    <source>
        <dbReference type="ARBA" id="ARBA00001933"/>
    </source>
</evidence>
<dbReference type="FunFam" id="3.40.640.10:FF:000020">
    <property type="entry name" value="sphingosine-1-phosphate lyase 1"/>
    <property type="match status" value="1"/>
</dbReference>
<dbReference type="InterPro" id="IPR000192">
    <property type="entry name" value="Aminotrans_V_dom"/>
</dbReference>
<dbReference type="SUPFAM" id="SSF53383">
    <property type="entry name" value="PLP-dependent transferases"/>
    <property type="match status" value="1"/>
</dbReference>
<evidence type="ECO:0000313" key="18">
    <source>
        <dbReference type="Proteomes" id="UP000051952"/>
    </source>
</evidence>
<dbReference type="InterPro" id="IPR050477">
    <property type="entry name" value="GrpII_AminoAcid_Decarb"/>
</dbReference>
<proteinExistence type="inferred from homology"/>
<comment type="similarity">
    <text evidence="13">Belongs to the group II decarboxylase family. Sphingosine-1-phosphate lyase subfamily.</text>
</comment>
<keyword evidence="6" id="KW-0256">Endoplasmic reticulum</keyword>
<gene>
    <name evidence="17" type="ORF">BSAL_43340</name>
</gene>
<dbReference type="InterPro" id="IPR015424">
    <property type="entry name" value="PyrdxlP-dep_Trfase"/>
</dbReference>
<dbReference type="OrthoDB" id="10254570at2759"/>
<name>A0A0S4JRW4_BODSA</name>
<evidence type="ECO:0000256" key="2">
    <source>
        <dbReference type="ARBA" id="ARBA00004389"/>
    </source>
</evidence>
<keyword evidence="11" id="KW-0472">Membrane</keyword>
<feature type="domain" description="Aminotransferase class V" evidence="16">
    <location>
        <begin position="181"/>
        <end position="345"/>
    </location>
</feature>
<evidence type="ECO:0000313" key="17">
    <source>
        <dbReference type="EMBL" id="CUG93528.1"/>
    </source>
</evidence>
<evidence type="ECO:0000256" key="6">
    <source>
        <dbReference type="ARBA" id="ARBA00022824"/>
    </source>
</evidence>
<dbReference type="GO" id="GO:0008117">
    <property type="term" value="F:sphinganine-1-phosphate aldolase activity"/>
    <property type="evidence" value="ECO:0007669"/>
    <property type="project" value="UniProtKB-EC"/>
</dbReference>
<dbReference type="VEuPathDB" id="TriTrypDB:BSAL_43340"/>
<sequence length="542" mass="58618">MSIAAILNGKLSKESPAAIVTKTVIAVLLSQWAIRLLEPGQLWKRFNAAKWTAIRSVFASIVQSKVKQAGGAFKFPALANEKKITTIPLLPISHADVIAEALVLHEGLDVDYHKGGLSGAVYHGGDEHTAFINRIMEIYQWSNPLHVDVFGATRKMEAEVVEMVLRMYNGDARPGSCGALTSGGTESIGLAMKSYRDWGLSRGMEHPSIVAPVTAHPAFDKACAYYQLRLIKVPVGASGQVDPEELAKYIRIDTIAIVGSGPTFPHGTVDPISALSEIAYERGIGLHVDCCLGSFIMPFLEKAGFPGHVVDFRLRGVTTISCDTHKYGFSPKGTSVVMYGSRQLREFQFFANAEWPGGIYASPGASGSKAGNVIAGTWAAMLSIGEQGYIDSCRSIVGARIKMTNAIEALPFLRILGKPSASVFGFTSDTIDVYGLIDEMKARGWSLNPLQFPAGVQFSVTLLQAQEGVAEKFITDICEVGGRLYAEVLKKQAEGQTVQVGSAGASVYGSQQRVSDRTILNEVMKVYLNAYYDTNHQPEEKK</sequence>
<dbReference type="PANTHER" id="PTHR42735:SF6">
    <property type="entry name" value="SPHINGOSINE-1-PHOSPHATE LYASE 1"/>
    <property type="match status" value="1"/>
</dbReference>
<dbReference type="Proteomes" id="UP000051952">
    <property type="component" value="Unassembled WGS sequence"/>
</dbReference>
<keyword evidence="12 17" id="KW-0456">Lyase</keyword>
<evidence type="ECO:0000256" key="3">
    <source>
        <dbReference type="ARBA" id="ARBA00004760"/>
    </source>
</evidence>
<keyword evidence="5" id="KW-0812">Transmembrane</keyword>
<evidence type="ECO:0000256" key="8">
    <source>
        <dbReference type="ARBA" id="ARBA00022919"/>
    </source>
</evidence>
<comment type="cofactor">
    <cofactor evidence="1">
        <name>pyridoxal 5'-phosphate</name>
        <dbReference type="ChEBI" id="CHEBI:597326"/>
    </cofactor>
</comment>
<keyword evidence="9" id="KW-1133">Transmembrane helix</keyword>
<comment type="pathway">
    <text evidence="4">Sphingolipid metabolism.</text>
</comment>
<evidence type="ECO:0000256" key="10">
    <source>
        <dbReference type="ARBA" id="ARBA00023098"/>
    </source>
</evidence>
<evidence type="ECO:0000256" key="5">
    <source>
        <dbReference type="ARBA" id="ARBA00022692"/>
    </source>
</evidence>